<dbReference type="Proteomes" id="UP000825179">
    <property type="component" value="Chromosome"/>
</dbReference>
<feature type="transmembrane region" description="Helical" evidence="6">
    <location>
        <begin position="427"/>
        <end position="451"/>
    </location>
</feature>
<dbReference type="GO" id="GO:0022857">
    <property type="term" value="F:transmembrane transporter activity"/>
    <property type="evidence" value="ECO:0007669"/>
    <property type="project" value="InterPro"/>
</dbReference>
<dbReference type="PRINTS" id="PR01036">
    <property type="entry name" value="TCRTETB"/>
</dbReference>
<dbReference type="RefSeq" id="WP_222822701.1">
    <property type="nucleotide sequence ID" value="NZ_CP082237.1"/>
</dbReference>
<evidence type="ECO:0000256" key="2">
    <source>
        <dbReference type="ARBA" id="ARBA00022448"/>
    </source>
</evidence>
<feature type="transmembrane region" description="Helical" evidence="6">
    <location>
        <begin position="261"/>
        <end position="284"/>
    </location>
</feature>
<accession>A0A8X8LA63</accession>
<evidence type="ECO:0000313" key="8">
    <source>
        <dbReference type="EMBL" id="QZT33578.1"/>
    </source>
</evidence>
<comment type="subcellular location">
    <subcellularLocation>
        <location evidence="1">Cell membrane</location>
        <topology evidence="1">Multi-pass membrane protein</topology>
    </subcellularLocation>
</comment>
<dbReference type="Gene3D" id="1.20.1250.20">
    <property type="entry name" value="MFS general substrate transporter like domains"/>
    <property type="match status" value="1"/>
</dbReference>
<dbReference type="KEGG" id="cthu:HUR95_15275"/>
<feature type="transmembrane region" description="Helical" evidence="6">
    <location>
        <begin position="112"/>
        <end position="133"/>
    </location>
</feature>
<evidence type="ECO:0000256" key="3">
    <source>
        <dbReference type="ARBA" id="ARBA00022692"/>
    </source>
</evidence>
<gene>
    <name evidence="8" type="ORF">HUR95_15275</name>
</gene>
<dbReference type="Pfam" id="PF07690">
    <property type="entry name" value="MFS_1"/>
    <property type="match status" value="1"/>
</dbReference>
<dbReference type="InterPro" id="IPR011701">
    <property type="entry name" value="MFS"/>
</dbReference>
<evidence type="ECO:0000259" key="7">
    <source>
        <dbReference type="PROSITE" id="PS50850"/>
    </source>
</evidence>
<protein>
    <submittedName>
        <fullName evidence="8">MFS transporter</fullName>
    </submittedName>
</protein>
<dbReference type="InterPro" id="IPR036259">
    <property type="entry name" value="MFS_trans_sf"/>
</dbReference>
<feature type="transmembrane region" description="Helical" evidence="6">
    <location>
        <begin position="169"/>
        <end position="186"/>
    </location>
</feature>
<organism evidence="8 9">
    <name type="scientific">Caldalkalibacillus thermarum (strain TA2.A1)</name>
    <dbReference type="NCBI Taxonomy" id="986075"/>
    <lineage>
        <taxon>Bacteria</taxon>
        <taxon>Bacillati</taxon>
        <taxon>Bacillota</taxon>
        <taxon>Bacilli</taxon>
        <taxon>Bacillales</taxon>
        <taxon>Bacillaceae</taxon>
        <taxon>Caldalkalibacillus</taxon>
    </lineage>
</organism>
<dbReference type="SUPFAM" id="SSF103473">
    <property type="entry name" value="MFS general substrate transporter"/>
    <property type="match status" value="1"/>
</dbReference>
<evidence type="ECO:0000256" key="1">
    <source>
        <dbReference type="ARBA" id="ARBA00004651"/>
    </source>
</evidence>
<evidence type="ECO:0000256" key="5">
    <source>
        <dbReference type="ARBA" id="ARBA00023136"/>
    </source>
</evidence>
<feature type="transmembrane region" description="Helical" evidence="6">
    <location>
        <begin position="83"/>
        <end position="106"/>
    </location>
</feature>
<proteinExistence type="predicted"/>
<dbReference type="PANTHER" id="PTHR42718">
    <property type="entry name" value="MAJOR FACILITATOR SUPERFAMILY MULTIDRUG TRANSPORTER MFSC"/>
    <property type="match status" value="1"/>
</dbReference>
<evidence type="ECO:0000256" key="6">
    <source>
        <dbReference type="SAM" id="Phobius"/>
    </source>
</evidence>
<dbReference type="PANTHER" id="PTHR42718:SF9">
    <property type="entry name" value="MAJOR FACILITATOR SUPERFAMILY MULTIDRUG TRANSPORTER MFSC"/>
    <property type="match status" value="1"/>
</dbReference>
<dbReference type="PROSITE" id="PS50850">
    <property type="entry name" value="MFS"/>
    <property type="match status" value="1"/>
</dbReference>
<keyword evidence="3 6" id="KW-0812">Transmembrane</keyword>
<feature type="transmembrane region" description="Helical" evidence="6">
    <location>
        <begin position="198"/>
        <end position="219"/>
    </location>
</feature>
<dbReference type="EMBL" id="CP082237">
    <property type="protein sequence ID" value="QZT33578.1"/>
    <property type="molecule type" value="Genomic_DNA"/>
</dbReference>
<reference evidence="8 9" key="1">
    <citation type="journal article" date="2020" name="Extremophiles">
        <title>Genomic analysis of Caldalkalibacillus thermarum TA2.A1 reveals aerobic alkaliphilic metabolism and evolutionary hallmarks linking alkaliphilic bacteria and plant life.</title>
        <authorList>
            <person name="de Jong S.I."/>
            <person name="van den Broek M.A."/>
            <person name="Merkel A.Y."/>
            <person name="de la Torre Cortes P."/>
            <person name="Kalamorz F."/>
            <person name="Cook G.M."/>
            <person name="van Loosdrecht M.C.M."/>
            <person name="McMillan D.G.G."/>
        </authorList>
    </citation>
    <scope>NUCLEOTIDE SEQUENCE [LARGE SCALE GENOMIC DNA]</scope>
    <source>
        <strain evidence="8 9">TA2.A1</strain>
    </source>
</reference>
<feature type="transmembrane region" description="Helical" evidence="6">
    <location>
        <begin position="16"/>
        <end position="41"/>
    </location>
</feature>
<keyword evidence="2" id="KW-0813">Transport</keyword>
<evidence type="ECO:0000313" key="9">
    <source>
        <dbReference type="Proteomes" id="UP000825179"/>
    </source>
</evidence>
<dbReference type="GO" id="GO:0005886">
    <property type="term" value="C:plasma membrane"/>
    <property type="evidence" value="ECO:0007669"/>
    <property type="project" value="UniProtKB-SubCell"/>
</dbReference>
<keyword evidence="9" id="KW-1185">Reference proteome</keyword>
<feature type="transmembrane region" description="Helical" evidence="6">
    <location>
        <begin position="53"/>
        <end position="71"/>
    </location>
</feature>
<dbReference type="AlphaFoldDB" id="A0A8X8LA63"/>
<dbReference type="Gene3D" id="1.20.1720.10">
    <property type="entry name" value="Multidrug resistance protein D"/>
    <property type="match status" value="1"/>
</dbReference>
<sequence>MSNQLQAEQRLPNEKLVYWALQFNVLITVMNTTMFNVAIPAITMDFTLSPSEVSWVVMSYSVMFALGTVTYARLADQFELKKLITIGLSLLGLGSVVGVLAPSFGILIGARIMQAAGASAIPGLGMVMTSRYIPLERRGRSLGKIAAASSLGFGLGPVLGGLISQFFGWSSLFFITLLGLLMLPVYRNQLPNEESRKGHFDVGGMGLLALAVIAMLAWISTGNHWFASGLIFIILFWLYTGRVQTPFISRQLLTSRKYVPLVVLQFLVFFQYFAVLFMFPLLLADIYQLPIMRIGFVIFPGALCSALASFFIGRWFDQASSVPLLAGGICLLKTALLLFSCLGYFSFWVVMFSYLIAAIGFTIVTTGISREVSNILDRGHIGAGIGFLQLCQFFGGAFGVASTGRLLEYDTQAYISFNPLWVGTHAAYGHTFALMAGVSLFTLAVYLLNLYGQDRNRSRDKAEGYQDFSA</sequence>
<evidence type="ECO:0000256" key="4">
    <source>
        <dbReference type="ARBA" id="ARBA00022989"/>
    </source>
</evidence>
<keyword evidence="4 6" id="KW-1133">Transmembrane helix</keyword>
<dbReference type="InterPro" id="IPR020846">
    <property type="entry name" value="MFS_dom"/>
</dbReference>
<feature type="transmembrane region" description="Helical" evidence="6">
    <location>
        <begin position="351"/>
        <end position="369"/>
    </location>
</feature>
<feature type="transmembrane region" description="Helical" evidence="6">
    <location>
        <begin position="381"/>
        <end position="407"/>
    </location>
</feature>
<keyword evidence="5 6" id="KW-0472">Membrane</keyword>
<dbReference type="CDD" id="cd17321">
    <property type="entry name" value="MFS_MMR_MDR_like"/>
    <property type="match status" value="1"/>
</dbReference>
<name>A0A8X8LA63_CALTT</name>
<feature type="transmembrane region" description="Helical" evidence="6">
    <location>
        <begin position="290"/>
        <end position="312"/>
    </location>
</feature>
<feature type="transmembrane region" description="Helical" evidence="6">
    <location>
        <begin position="225"/>
        <end position="241"/>
    </location>
</feature>
<feature type="transmembrane region" description="Helical" evidence="6">
    <location>
        <begin position="324"/>
        <end position="345"/>
    </location>
</feature>
<feature type="domain" description="Major facilitator superfamily (MFS) profile" evidence="7">
    <location>
        <begin position="17"/>
        <end position="454"/>
    </location>
</feature>
<feature type="transmembrane region" description="Helical" evidence="6">
    <location>
        <begin position="145"/>
        <end position="163"/>
    </location>
</feature>